<evidence type="ECO:0000256" key="3">
    <source>
        <dbReference type="ARBA" id="ARBA00008741"/>
    </source>
</evidence>
<dbReference type="InterPro" id="IPR007078">
    <property type="entry name" value="Haem_export_protD_CcmD"/>
</dbReference>
<evidence type="ECO:0000256" key="2">
    <source>
        <dbReference type="ARBA" id="ARBA00004377"/>
    </source>
</evidence>
<dbReference type="RefSeq" id="WP_345338226.1">
    <property type="nucleotide sequence ID" value="NZ_BAABLI010000004.1"/>
</dbReference>
<accession>A0ABW4XIB3</accession>
<evidence type="ECO:0000313" key="13">
    <source>
        <dbReference type="EMBL" id="MFD2094779.1"/>
    </source>
</evidence>
<evidence type="ECO:0000256" key="11">
    <source>
        <dbReference type="ARBA" id="ARBA00023136"/>
    </source>
</evidence>
<keyword evidence="9 12" id="KW-0201">Cytochrome c-type biogenesis</keyword>
<reference evidence="14" key="1">
    <citation type="journal article" date="2019" name="Int. J. Syst. Evol. Microbiol.">
        <title>The Global Catalogue of Microorganisms (GCM) 10K type strain sequencing project: providing services to taxonomists for standard genome sequencing and annotation.</title>
        <authorList>
            <consortium name="The Broad Institute Genomics Platform"/>
            <consortium name="The Broad Institute Genome Sequencing Center for Infectious Disease"/>
            <person name="Wu L."/>
            <person name="Ma J."/>
        </authorList>
    </citation>
    <scope>NUCLEOTIDE SEQUENCE [LARGE SCALE GENOMIC DNA]</scope>
    <source>
        <strain evidence="14">CGMCC 1.10992</strain>
    </source>
</reference>
<keyword evidence="14" id="KW-1185">Reference proteome</keyword>
<protein>
    <recommendedName>
        <fullName evidence="4 12">Heme exporter protein D</fullName>
    </recommendedName>
</protein>
<keyword evidence="5 12" id="KW-0813">Transport</keyword>
<comment type="caution">
    <text evidence="13">The sequence shown here is derived from an EMBL/GenBank/DDBJ whole genome shotgun (WGS) entry which is preliminary data.</text>
</comment>
<evidence type="ECO:0000256" key="4">
    <source>
        <dbReference type="ARBA" id="ARBA00016461"/>
    </source>
</evidence>
<evidence type="ECO:0000256" key="9">
    <source>
        <dbReference type="ARBA" id="ARBA00022748"/>
    </source>
</evidence>
<dbReference type="NCBIfam" id="TIGR03141">
    <property type="entry name" value="cytochro_ccmD"/>
    <property type="match status" value="1"/>
</dbReference>
<feature type="transmembrane region" description="Helical" evidence="12">
    <location>
        <begin position="16"/>
        <end position="38"/>
    </location>
</feature>
<keyword evidence="7 12" id="KW-0997">Cell inner membrane</keyword>
<evidence type="ECO:0000256" key="7">
    <source>
        <dbReference type="ARBA" id="ARBA00022519"/>
    </source>
</evidence>
<evidence type="ECO:0000256" key="12">
    <source>
        <dbReference type="RuleBase" id="RU363101"/>
    </source>
</evidence>
<keyword evidence="8 12" id="KW-0812">Transmembrane</keyword>
<comment type="function">
    <text evidence="1 12">Required for the export of heme to the periplasm for the biogenesis of c-type cytochromes.</text>
</comment>
<dbReference type="Proteomes" id="UP001597380">
    <property type="component" value="Unassembled WGS sequence"/>
</dbReference>
<evidence type="ECO:0000256" key="5">
    <source>
        <dbReference type="ARBA" id="ARBA00022448"/>
    </source>
</evidence>
<comment type="subcellular location">
    <subcellularLocation>
        <location evidence="2 12">Cell inner membrane</location>
        <topology evidence="2 12">Single-pass membrane protein</topology>
    </subcellularLocation>
</comment>
<organism evidence="13 14">
    <name type="scientific">Corallincola platygyrae</name>
    <dbReference type="NCBI Taxonomy" id="1193278"/>
    <lineage>
        <taxon>Bacteria</taxon>
        <taxon>Pseudomonadati</taxon>
        <taxon>Pseudomonadota</taxon>
        <taxon>Gammaproteobacteria</taxon>
        <taxon>Alteromonadales</taxon>
        <taxon>Psychromonadaceae</taxon>
        <taxon>Corallincola</taxon>
    </lineage>
</organism>
<evidence type="ECO:0000256" key="8">
    <source>
        <dbReference type="ARBA" id="ARBA00022692"/>
    </source>
</evidence>
<proteinExistence type="inferred from homology"/>
<evidence type="ECO:0000313" key="14">
    <source>
        <dbReference type="Proteomes" id="UP001597380"/>
    </source>
</evidence>
<keyword evidence="6 12" id="KW-1003">Cell membrane</keyword>
<evidence type="ECO:0000256" key="6">
    <source>
        <dbReference type="ARBA" id="ARBA00022475"/>
    </source>
</evidence>
<keyword evidence="11 12" id="KW-0472">Membrane</keyword>
<dbReference type="Pfam" id="PF04995">
    <property type="entry name" value="CcmD"/>
    <property type="match status" value="1"/>
</dbReference>
<name>A0ABW4XIB3_9GAMM</name>
<sequence>MKPVIGECLPTGIHDVYIAASFGVSAAVLIGLVAWVVWSKRTLKKEIASRQARDKRRGQAQTMERAL</sequence>
<evidence type="ECO:0000256" key="1">
    <source>
        <dbReference type="ARBA" id="ARBA00002442"/>
    </source>
</evidence>
<gene>
    <name evidence="13" type="primary">ccmD</name>
    <name evidence="13" type="ORF">ACFSJ3_02200</name>
</gene>
<evidence type="ECO:0000256" key="10">
    <source>
        <dbReference type="ARBA" id="ARBA00022989"/>
    </source>
</evidence>
<comment type="similarity">
    <text evidence="3 12">Belongs to the CcmD/CycX/HelD family.</text>
</comment>
<dbReference type="EMBL" id="JBHUHT010000007">
    <property type="protein sequence ID" value="MFD2094779.1"/>
    <property type="molecule type" value="Genomic_DNA"/>
</dbReference>
<keyword evidence="10 12" id="KW-1133">Transmembrane helix</keyword>